<evidence type="ECO:0000259" key="1">
    <source>
        <dbReference type="Pfam" id="PF12690"/>
    </source>
</evidence>
<dbReference type="Proteomes" id="UP001595925">
    <property type="component" value="Unassembled WGS sequence"/>
</dbReference>
<dbReference type="InterPro" id="IPR038144">
    <property type="entry name" value="IPI"/>
</dbReference>
<dbReference type="InterPro" id="IPR020481">
    <property type="entry name" value="Intracell_prot_inh_BsuPI"/>
</dbReference>
<evidence type="ECO:0000313" key="3">
    <source>
        <dbReference type="Proteomes" id="UP001595925"/>
    </source>
</evidence>
<gene>
    <name evidence="2" type="ORF">ACFPFO_02420</name>
</gene>
<sequence length="109" mass="12015">MALDADLEVESGDPVALTLTVTNTGDEPREVTFRSGLEADFSISRDGEECWRWSDGRLFTQALRTETFVPGESSTYTESWAPSEPGTYTVVAALNTMEADVEERAEFVV</sequence>
<evidence type="ECO:0000313" key="2">
    <source>
        <dbReference type="EMBL" id="MFC4986650.1"/>
    </source>
</evidence>
<comment type="caution">
    <text evidence="2">The sequence shown here is derived from an EMBL/GenBank/DDBJ whole genome shotgun (WGS) entry which is preliminary data.</text>
</comment>
<dbReference type="AlphaFoldDB" id="A0ABD5QA54"/>
<dbReference type="EMBL" id="JBHSJG010000006">
    <property type="protein sequence ID" value="MFC4986650.1"/>
    <property type="molecule type" value="Genomic_DNA"/>
</dbReference>
<organism evidence="2 3">
    <name type="scientific">Saliphagus infecundisoli</name>
    <dbReference type="NCBI Taxonomy" id="1849069"/>
    <lineage>
        <taxon>Archaea</taxon>
        <taxon>Methanobacteriati</taxon>
        <taxon>Methanobacteriota</taxon>
        <taxon>Stenosarchaea group</taxon>
        <taxon>Halobacteria</taxon>
        <taxon>Halobacteriales</taxon>
        <taxon>Natrialbaceae</taxon>
        <taxon>Saliphagus</taxon>
    </lineage>
</organism>
<proteinExistence type="predicted"/>
<reference evidence="2 3" key="1">
    <citation type="journal article" date="2019" name="Int. J. Syst. Evol. Microbiol.">
        <title>The Global Catalogue of Microorganisms (GCM) 10K type strain sequencing project: providing services to taxonomists for standard genome sequencing and annotation.</title>
        <authorList>
            <consortium name="The Broad Institute Genomics Platform"/>
            <consortium name="The Broad Institute Genome Sequencing Center for Infectious Disease"/>
            <person name="Wu L."/>
            <person name="Ma J."/>
        </authorList>
    </citation>
    <scope>NUCLEOTIDE SEQUENCE [LARGE SCALE GENOMIC DNA]</scope>
    <source>
        <strain evidence="2 3">CGMCC 1.15824</strain>
    </source>
</reference>
<name>A0ABD5QA54_9EURY</name>
<protein>
    <recommendedName>
        <fullName evidence="1">Intracellular proteinase inhibitor BsuPI domain-containing protein</fullName>
    </recommendedName>
</protein>
<dbReference type="Gene3D" id="2.60.40.2360">
    <property type="entry name" value="Intracellular proteinase inhibitor BsuPI"/>
    <property type="match status" value="1"/>
</dbReference>
<accession>A0ABD5QA54</accession>
<feature type="domain" description="Intracellular proteinase inhibitor BsuPI" evidence="1">
    <location>
        <begin position="10"/>
        <end position="97"/>
    </location>
</feature>
<dbReference type="RefSeq" id="WP_114578851.1">
    <property type="nucleotide sequence ID" value="NZ_JAIVEF010000002.1"/>
</dbReference>
<dbReference type="Pfam" id="PF12690">
    <property type="entry name" value="BsuPI"/>
    <property type="match status" value="1"/>
</dbReference>
<keyword evidence="3" id="KW-1185">Reference proteome</keyword>